<dbReference type="Proteomes" id="UP000030645">
    <property type="component" value="Unassembled WGS sequence"/>
</dbReference>
<dbReference type="EMBL" id="KE345083">
    <property type="protein sequence ID" value="EXB93653.1"/>
    <property type="molecule type" value="Genomic_DNA"/>
</dbReference>
<evidence type="ECO:0000313" key="2">
    <source>
        <dbReference type="EMBL" id="EXB93653.1"/>
    </source>
</evidence>
<feature type="region of interest" description="Disordered" evidence="1">
    <location>
        <begin position="61"/>
        <end position="93"/>
    </location>
</feature>
<proteinExistence type="predicted"/>
<evidence type="ECO:0000313" key="3">
    <source>
        <dbReference type="Proteomes" id="UP000030645"/>
    </source>
</evidence>
<reference evidence="3" key="1">
    <citation type="submission" date="2013-01" db="EMBL/GenBank/DDBJ databases">
        <title>Draft Genome Sequence of a Mulberry Tree, Morus notabilis C.K. Schneid.</title>
        <authorList>
            <person name="He N."/>
            <person name="Zhao S."/>
        </authorList>
    </citation>
    <scope>NUCLEOTIDE SEQUENCE</scope>
</reference>
<evidence type="ECO:0000256" key="1">
    <source>
        <dbReference type="SAM" id="MobiDB-lite"/>
    </source>
</evidence>
<gene>
    <name evidence="2" type="ORF">L484_018039</name>
</gene>
<name>W9RRR0_9ROSA</name>
<feature type="compositionally biased region" description="Low complexity" evidence="1">
    <location>
        <begin position="71"/>
        <end position="80"/>
    </location>
</feature>
<sequence length="220" mass="24245">MPSTVRRNVGHAPSISLLSIFPLSLSPSTPSLSSGQTAAMLPRERRSTKLWSLASSLLQGGASNNGPLEPKLPLKGGKSSSPPPTRAHQQWRTQHRHRIFFRNVESGIEIFRERFRGCSLYFVESGPAVAEKDRLQGERSASLPPIPKHSPAFSASKLKSLLPPSSNLLKRNQTMETVPENSIIGICESGVQGSWILPQHFLLSRFNLVYDCIHPAYKIS</sequence>
<keyword evidence="3" id="KW-1185">Reference proteome</keyword>
<dbReference type="AlphaFoldDB" id="W9RRR0"/>
<organism evidence="2 3">
    <name type="scientific">Morus notabilis</name>
    <dbReference type="NCBI Taxonomy" id="981085"/>
    <lineage>
        <taxon>Eukaryota</taxon>
        <taxon>Viridiplantae</taxon>
        <taxon>Streptophyta</taxon>
        <taxon>Embryophyta</taxon>
        <taxon>Tracheophyta</taxon>
        <taxon>Spermatophyta</taxon>
        <taxon>Magnoliopsida</taxon>
        <taxon>eudicotyledons</taxon>
        <taxon>Gunneridae</taxon>
        <taxon>Pentapetalae</taxon>
        <taxon>rosids</taxon>
        <taxon>fabids</taxon>
        <taxon>Rosales</taxon>
        <taxon>Moraceae</taxon>
        <taxon>Moreae</taxon>
        <taxon>Morus</taxon>
    </lineage>
</organism>
<accession>W9RRR0</accession>
<protein>
    <submittedName>
        <fullName evidence="2">Uncharacterized protein</fullName>
    </submittedName>
</protein>